<accession>A0A7X2T3Y1</accession>
<evidence type="ECO:0000256" key="4">
    <source>
        <dbReference type="ARBA" id="ARBA00023027"/>
    </source>
</evidence>
<sequence length="175" mass="19931">MAYFPFFIDITDCKALVVGSGPIAQNKIKILKEFGAKVTVLSKQENSDVTKEFEIQDLDGFNIVVAATNDSQLNHKISLECKKRNILVNAVDQKEDCTFIFPSYIKQKDVVAAFSSSGKNPVICQYLKKENESIVTRQLGEINDRMEMIRKELKSVDGQTRKEILKEFLYNQLEK</sequence>
<keyword evidence="4" id="KW-0520">NAD</keyword>
<evidence type="ECO:0000256" key="5">
    <source>
        <dbReference type="ARBA" id="ARBA00023244"/>
    </source>
</evidence>
<name>A0A7X2T3Y1_9FIRM</name>
<evidence type="ECO:0000313" key="7">
    <source>
        <dbReference type="EMBL" id="MSS01937.1"/>
    </source>
</evidence>
<gene>
    <name evidence="7" type="ORF">FYJ50_07505</name>
</gene>
<proteinExistence type="predicted"/>
<dbReference type="PANTHER" id="PTHR35330">
    <property type="entry name" value="SIROHEME BIOSYNTHESIS PROTEIN MET8"/>
    <property type="match status" value="1"/>
</dbReference>
<dbReference type="Proteomes" id="UP000470082">
    <property type="component" value="Unassembled WGS sequence"/>
</dbReference>
<evidence type="ECO:0000256" key="6">
    <source>
        <dbReference type="ARBA" id="ARBA00047561"/>
    </source>
</evidence>
<evidence type="ECO:0000256" key="1">
    <source>
        <dbReference type="ARBA" id="ARBA00005010"/>
    </source>
</evidence>
<dbReference type="InterPro" id="IPR028161">
    <property type="entry name" value="Met8-like"/>
</dbReference>
<dbReference type="Gene3D" id="3.40.50.720">
    <property type="entry name" value="NAD(P)-binding Rossmann-like Domain"/>
    <property type="match status" value="1"/>
</dbReference>
<dbReference type="SUPFAM" id="SSF51735">
    <property type="entry name" value="NAD(P)-binding Rossmann-fold domains"/>
    <property type="match status" value="1"/>
</dbReference>
<dbReference type="NCBIfam" id="TIGR01470">
    <property type="entry name" value="cysG_Nterm"/>
    <property type="match status" value="1"/>
</dbReference>
<evidence type="ECO:0000256" key="2">
    <source>
        <dbReference type="ARBA" id="ARBA00012400"/>
    </source>
</evidence>
<dbReference type="GO" id="GO:0043115">
    <property type="term" value="F:precorrin-2 dehydrogenase activity"/>
    <property type="evidence" value="ECO:0007669"/>
    <property type="project" value="UniProtKB-EC"/>
</dbReference>
<keyword evidence="3" id="KW-0560">Oxidoreductase</keyword>
<evidence type="ECO:0000313" key="8">
    <source>
        <dbReference type="Proteomes" id="UP000470082"/>
    </source>
</evidence>
<dbReference type="GO" id="GO:0004325">
    <property type="term" value="F:ferrochelatase activity"/>
    <property type="evidence" value="ECO:0007669"/>
    <property type="project" value="InterPro"/>
</dbReference>
<dbReference type="SUPFAM" id="SSF75615">
    <property type="entry name" value="Siroheme synthase middle domains-like"/>
    <property type="match status" value="1"/>
</dbReference>
<dbReference type="InterPro" id="IPR036291">
    <property type="entry name" value="NAD(P)-bd_dom_sf"/>
</dbReference>
<comment type="caution">
    <text evidence="7">The sequence shown here is derived from an EMBL/GenBank/DDBJ whole genome shotgun (WGS) entry which is preliminary data.</text>
</comment>
<dbReference type="UniPathway" id="UPA00262">
    <property type="reaction ID" value="UER00222"/>
</dbReference>
<dbReference type="PANTHER" id="PTHR35330:SF1">
    <property type="entry name" value="SIROHEME BIOSYNTHESIS PROTEIN MET8"/>
    <property type="match status" value="1"/>
</dbReference>
<protein>
    <recommendedName>
        <fullName evidence="2">precorrin-2 dehydrogenase</fullName>
        <ecNumber evidence="2">1.3.1.76</ecNumber>
    </recommendedName>
</protein>
<comment type="catalytic activity">
    <reaction evidence="6">
        <text>precorrin-2 + NAD(+) = sirohydrochlorin + NADH + 2 H(+)</text>
        <dbReference type="Rhea" id="RHEA:15613"/>
        <dbReference type="ChEBI" id="CHEBI:15378"/>
        <dbReference type="ChEBI" id="CHEBI:57540"/>
        <dbReference type="ChEBI" id="CHEBI:57945"/>
        <dbReference type="ChEBI" id="CHEBI:58351"/>
        <dbReference type="ChEBI" id="CHEBI:58827"/>
        <dbReference type="EC" id="1.3.1.76"/>
    </reaction>
</comment>
<dbReference type="AlphaFoldDB" id="A0A7X2T3Y1"/>
<dbReference type="Pfam" id="PF13241">
    <property type="entry name" value="NAD_binding_7"/>
    <property type="match status" value="1"/>
</dbReference>
<dbReference type="InterPro" id="IPR006367">
    <property type="entry name" value="Sirohaem_synthase_N"/>
</dbReference>
<dbReference type="GO" id="GO:0019354">
    <property type="term" value="P:siroheme biosynthetic process"/>
    <property type="evidence" value="ECO:0007669"/>
    <property type="project" value="UniProtKB-UniPathway"/>
</dbReference>
<evidence type="ECO:0000256" key="3">
    <source>
        <dbReference type="ARBA" id="ARBA00023002"/>
    </source>
</evidence>
<reference evidence="7 8" key="1">
    <citation type="submission" date="2019-08" db="EMBL/GenBank/DDBJ databases">
        <title>In-depth cultivation of the pig gut microbiome towards novel bacterial diversity and tailored functional studies.</title>
        <authorList>
            <person name="Wylensek D."/>
            <person name="Hitch T.C.A."/>
            <person name="Clavel T."/>
        </authorList>
    </citation>
    <scope>NUCLEOTIDE SEQUENCE [LARGE SCALE GENOMIC DNA]</scope>
    <source>
        <strain evidence="7 8">LKV-178-WT-2G</strain>
    </source>
</reference>
<organism evidence="7 8">
    <name type="scientific">Floccifex porci</name>
    <dbReference type="NCBI Taxonomy" id="2606629"/>
    <lineage>
        <taxon>Bacteria</taxon>
        <taxon>Bacillati</taxon>
        <taxon>Bacillota</taxon>
        <taxon>Erysipelotrichia</taxon>
        <taxon>Erysipelotrichales</taxon>
        <taxon>Erysipelotrichaceae</taxon>
        <taxon>Floccifex</taxon>
    </lineage>
</organism>
<dbReference type="EMBL" id="VUMM01000015">
    <property type="protein sequence ID" value="MSS01937.1"/>
    <property type="molecule type" value="Genomic_DNA"/>
</dbReference>
<dbReference type="RefSeq" id="WP_154460672.1">
    <property type="nucleotide sequence ID" value="NZ_VUMM01000015.1"/>
</dbReference>
<comment type="pathway">
    <text evidence="1">Porphyrin-containing compound metabolism; siroheme biosynthesis; sirohydrochlorin from precorrin-2: step 1/1.</text>
</comment>
<dbReference type="EC" id="1.3.1.76" evidence="2"/>
<keyword evidence="8" id="KW-1185">Reference proteome</keyword>
<keyword evidence="5" id="KW-0627">Porphyrin biosynthesis</keyword>